<evidence type="ECO:0000313" key="4">
    <source>
        <dbReference type="Proteomes" id="UP000652427"/>
    </source>
</evidence>
<organism evidence="3 4">
    <name type="scientific">Parasphingorhabdus flavimaris</name>
    <dbReference type="NCBI Taxonomy" id="266812"/>
    <lineage>
        <taxon>Bacteria</taxon>
        <taxon>Pseudomonadati</taxon>
        <taxon>Pseudomonadota</taxon>
        <taxon>Alphaproteobacteria</taxon>
        <taxon>Sphingomonadales</taxon>
        <taxon>Sphingomonadaceae</taxon>
        <taxon>Parasphingorhabdus</taxon>
    </lineage>
</organism>
<feature type="compositionally biased region" description="Basic and acidic residues" evidence="1">
    <location>
        <begin position="120"/>
        <end position="131"/>
    </location>
</feature>
<keyword evidence="2" id="KW-0732">Signal</keyword>
<protein>
    <submittedName>
        <fullName evidence="3">YdbL family protein</fullName>
    </submittedName>
</protein>
<proteinExistence type="predicted"/>
<evidence type="ECO:0000256" key="2">
    <source>
        <dbReference type="SAM" id="SignalP"/>
    </source>
</evidence>
<accession>A0ABX2N1A2</accession>
<sequence length="131" mass="14170">MFDYVKKNKALAVIAGLALTAVVAVPVMAQRDPAYEAARSSGKIGEKPDGYLGFVTAPSPAIKALVEDINIKRKAAYTRKAQETNSTVEQFAFTSGCNLIMRTAQGEKYQTPAGTWNTRDASEPVRDSRCP</sequence>
<name>A0ABX2N1A2_9SPHN</name>
<dbReference type="EMBL" id="JABWMH010000002">
    <property type="protein sequence ID" value="NVD27438.1"/>
    <property type="molecule type" value="Genomic_DNA"/>
</dbReference>
<feature type="region of interest" description="Disordered" evidence="1">
    <location>
        <begin position="109"/>
        <end position="131"/>
    </location>
</feature>
<gene>
    <name evidence="3" type="ORF">HUO14_05915</name>
</gene>
<comment type="caution">
    <text evidence="3">The sequence shown here is derived from an EMBL/GenBank/DDBJ whole genome shotgun (WGS) entry which is preliminary data.</text>
</comment>
<dbReference type="Pfam" id="PF07027">
    <property type="entry name" value="DUF1318"/>
    <property type="match status" value="1"/>
</dbReference>
<keyword evidence="4" id="KW-1185">Reference proteome</keyword>
<dbReference type="RefSeq" id="WP_176278965.1">
    <property type="nucleotide sequence ID" value="NZ_JABWMH010000002.1"/>
</dbReference>
<dbReference type="InterPro" id="IPR008309">
    <property type="entry name" value="YdbL"/>
</dbReference>
<evidence type="ECO:0000313" key="3">
    <source>
        <dbReference type="EMBL" id="NVD27438.1"/>
    </source>
</evidence>
<dbReference type="Proteomes" id="UP000652427">
    <property type="component" value="Unassembled WGS sequence"/>
</dbReference>
<feature type="chain" id="PRO_5045579275" evidence="2">
    <location>
        <begin position="30"/>
        <end position="131"/>
    </location>
</feature>
<reference evidence="3 4" key="1">
    <citation type="submission" date="2020-06" db="EMBL/GenBank/DDBJ databases">
        <authorList>
            <person name="Kim S.-J."/>
            <person name="Park S.-J."/>
        </authorList>
    </citation>
    <scope>NUCLEOTIDE SEQUENCE [LARGE SCALE GENOMIC DNA]</scope>
    <source>
        <strain evidence="3 4">SW-151</strain>
    </source>
</reference>
<feature type="signal peptide" evidence="2">
    <location>
        <begin position="1"/>
        <end position="29"/>
    </location>
</feature>
<evidence type="ECO:0000256" key="1">
    <source>
        <dbReference type="SAM" id="MobiDB-lite"/>
    </source>
</evidence>